<reference evidence="4" key="1">
    <citation type="submission" date="2019-07" db="EMBL/GenBank/DDBJ databases">
        <title>Genomic Encyclopedia of Type Strains, Phase IV (KMG-IV): sequencing the most valuable type-strain genomes for metagenomic binning, comparative biology and taxonomic classification.</title>
        <authorList>
            <person name="Goeker M."/>
        </authorList>
    </citation>
    <scope>NUCLEOTIDE SEQUENCE</scope>
    <source>
        <strain evidence="4">DSM 44596</strain>
    </source>
</reference>
<dbReference type="InterPro" id="IPR050109">
    <property type="entry name" value="HTH-type_TetR-like_transc_reg"/>
</dbReference>
<gene>
    <name evidence="4" type="ORF">FNL38_10769</name>
</gene>
<feature type="DNA-binding region" description="H-T-H motif" evidence="2">
    <location>
        <begin position="43"/>
        <end position="62"/>
    </location>
</feature>
<dbReference type="SUPFAM" id="SSF46689">
    <property type="entry name" value="Homeodomain-like"/>
    <property type="match status" value="1"/>
</dbReference>
<dbReference type="InterPro" id="IPR009057">
    <property type="entry name" value="Homeodomain-like_sf"/>
</dbReference>
<evidence type="ECO:0000259" key="3">
    <source>
        <dbReference type="PROSITE" id="PS50977"/>
    </source>
</evidence>
<dbReference type="PROSITE" id="PS50977">
    <property type="entry name" value="HTH_TETR_2"/>
    <property type="match status" value="1"/>
</dbReference>
<feature type="domain" description="HTH tetR-type" evidence="3">
    <location>
        <begin position="20"/>
        <end position="80"/>
    </location>
</feature>
<dbReference type="PANTHER" id="PTHR30055:SF242">
    <property type="entry name" value="HTH-TYPE TRANSCRIPTIONAL REPRESSOR KSTR"/>
    <property type="match status" value="1"/>
</dbReference>
<accession>A0A652YJS3</accession>
<dbReference type="GO" id="GO:0003700">
    <property type="term" value="F:DNA-binding transcription factor activity"/>
    <property type="evidence" value="ECO:0007669"/>
    <property type="project" value="TreeGrafter"/>
</dbReference>
<proteinExistence type="predicted"/>
<protein>
    <submittedName>
        <fullName evidence="4">TetR family transcriptional regulator</fullName>
    </submittedName>
</protein>
<organism evidence="4">
    <name type="scientific">Nocardia globerula</name>
    <dbReference type="NCBI Taxonomy" id="1818"/>
    <lineage>
        <taxon>Bacteria</taxon>
        <taxon>Bacillati</taxon>
        <taxon>Actinomycetota</taxon>
        <taxon>Actinomycetes</taxon>
        <taxon>Mycobacteriales</taxon>
        <taxon>Nocardiaceae</taxon>
        <taxon>Nocardia</taxon>
    </lineage>
</organism>
<evidence type="ECO:0000256" key="2">
    <source>
        <dbReference type="PROSITE-ProRule" id="PRU00335"/>
    </source>
</evidence>
<name>A0A652YJS3_NOCGL</name>
<dbReference type="EMBL" id="VNIQ01000007">
    <property type="protein sequence ID" value="TYQ01654.1"/>
    <property type="molecule type" value="Genomic_DNA"/>
</dbReference>
<dbReference type="InterPro" id="IPR001647">
    <property type="entry name" value="HTH_TetR"/>
</dbReference>
<dbReference type="Pfam" id="PF00440">
    <property type="entry name" value="TetR_N"/>
    <property type="match status" value="1"/>
</dbReference>
<dbReference type="PANTHER" id="PTHR30055">
    <property type="entry name" value="HTH-TYPE TRANSCRIPTIONAL REGULATOR RUTR"/>
    <property type="match status" value="1"/>
</dbReference>
<comment type="caution">
    <text evidence="4">The sequence shown here is derived from an EMBL/GenBank/DDBJ whole genome shotgun (WGS) entry which is preliminary data.</text>
</comment>
<evidence type="ECO:0000313" key="4">
    <source>
        <dbReference type="EMBL" id="TYQ01654.1"/>
    </source>
</evidence>
<dbReference type="Gene3D" id="1.10.357.10">
    <property type="entry name" value="Tetracycline Repressor, domain 2"/>
    <property type="match status" value="1"/>
</dbReference>
<dbReference type="GO" id="GO:0000976">
    <property type="term" value="F:transcription cis-regulatory region binding"/>
    <property type="evidence" value="ECO:0007669"/>
    <property type="project" value="TreeGrafter"/>
</dbReference>
<sequence length="208" mass="23500">MTDASVAFPLNPDDMTTSQLERRKALTDTVIEMLADMSPDKVQMREVSERSGVALGTVYRYFPAKQQLLAASIVAWNDILADRLAREQASGRARYGGHDSVLDRVLDLYRRQMKAFHRRPHFARLEVDMQTSDDPYVRDTMDERAAANRSVIFSLMDGVPAELARLASLSIGSVMLNSLILWTTGRIGYPEALRNVEETCRLVLRDYS</sequence>
<evidence type="ECO:0000256" key="1">
    <source>
        <dbReference type="ARBA" id="ARBA00023125"/>
    </source>
</evidence>
<keyword evidence="1 2" id="KW-0238">DNA-binding</keyword>
<dbReference type="AlphaFoldDB" id="A0A652YJS3"/>